<dbReference type="EMBL" id="UARD01000021">
    <property type="protein sequence ID" value="SPV20504.1"/>
    <property type="molecule type" value="Genomic_DNA"/>
</dbReference>
<dbReference type="Proteomes" id="UP000250416">
    <property type="component" value="Unassembled WGS sequence"/>
</dbReference>
<gene>
    <name evidence="1" type="ORF">NCTC10661_03870</name>
</gene>
<dbReference type="AlphaFoldDB" id="A0AAE8NFY8"/>
<protein>
    <submittedName>
        <fullName evidence="1">LysR family transcriptional regulator</fullName>
    </submittedName>
</protein>
<sequence>MVTSASPPLSMTGDAFCADLRDAFARMREKGAA</sequence>
<name>A0AAE8NFY8_BURCE</name>
<evidence type="ECO:0000313" key="1">
    <source>
        <dbReference type="EMBL" id="SPV20504.1"/>
    </source>
</evidence>
<organism evidence="1 2">
    <name type="scientific">Burkholderia cepacia</name>
    <name type="common">Pseudomonas cepacia</name>
    <dbReference type="NCBI Taxonomy" id="292"/>
    <lineage>
        <taxon>Bacteria</taxon>
        <taxon>Pseudomonadati</taxon>
        <taxon>Pseudomonadota</taxon>
        <taxon>Betaproteobacteria</taxon>
        <taxon>Burkholderiales</taxon>
        <taxon>Burkholderiaceae</taxon>
        <taxon>Burkholderia</taxon>
        <taxon>Burkholderia cepacia complex</taxon>
    </lineage>
</organism>
<reference evidence="1 2" key="1">
    <citation type="submission" date="2018-06" db="EMBL/GenBank/DDBJ databases">
        <authorList>
            <consortium name="Pathogen Informatics"/>
            <person name="Doyle S."/>
        </authorList>
    </citation>
    <scope>NUCLEOTIDE SEQUENCE [LARGE SCALE GENOMIC DNA]</scope>
    <source>
        <strain evidence="1 2">NCTC10661</strain>
    </source>
</reference>
<evidence type="ECO:0000313" key="2">
    <source>
        <dbReference type="Proteomes" id="UP000250416"/>
    </source>
</evidence>
<accession>A0AAE8NFY8</accession>
<comment type="caution">
    <text evidence="1">The sequence shown here is derived from an EMBL/GenBank/DDBJ whole genome shotgun (WGS) entry which is preliminary data.</text>
</comment>
<proteinExistence type="predicted"/>